<keyword evidence="14" id="KW-0234">DNA repair</keyword>
<dbReference type="EMBL" id="CAWVOK010000033">
    <property type="protein sequence ID" value="CAK8163539.1"/>
    <property type="molecule type" value="Genomic_DNA"/>
</dbReference>
<name>A0ABP0EVD6_9RICK</name>
<gene>
    <name evidence="23" type="primary">mutM</name>
    <name evidence="23" type="ORF">CAXC1_70065</name>
</gene>
<comment type="subunit">
    <text evidence="4">Monomer.</text>
</comment>
<keyword evidence="11 23" id="KW-0378">Hydrolase</keyword>
<dbReference type="InterPro" id="IPR035937">
    <property type="entry name" value="FPG_N"/>
</dbReference>
<dbReference type="InterPro" id="IPR015886">
    <property type="entry name" value="H2TH_FPG"/>
</dbReference>
<dbReference type="CDD" id="cd08966">
    <property type="entry name" value="EcFpg-like_N"/>
    <property type="match status" value="1"/>
</dbReference>
<dbReference type="GO" id="GO:0140078">
    <property type="term" value="F:class I DNA-(apurinic or apyrimidinic site) endonuclease activity"/>
    <property type="evidence" value="ECO:0007669"/>
    <property type="project" value="UniProtKB-EC"/>
</dbReference>
<keyword evidence="8" id="KW-0479">Metal-binding</keyword>
<comment type="cofactor">
    <cofactor evidence="2">
        <name>Zn(2+)</name>
        <dbReference type="ChEBI" id="CHEBI:29105"/>
    </cofactor>
</comment>
<evidence type="ECO:0000256" key="12">
    <source>
        <dbReference type="ARBA" id="ARBA00022833"/>
    </source>
</evidence>
<keyword evidence="16" id="KW-0511">Multifunctional enzyme</keyword>
<dbReference type="SUPFAM" id="SSF46946">
    <property type="entry name" value="S13-like H2TH domain"/>
    <property type="match status" value="1"/>
</dbReference>
<dbReference type="PANTHER" id="PTHR22993">
    <property type="entry name" value="FORMAMIDOPYRIMIDINE-DNA GLYCOSYLASE"/>
    <property type="match status" value="1"/>
</dbReference>
<dbReference type="InterPro" id="IPR012319">
    <property type="entry name" value="FPG_cat"/>
</dbReference>
<keyword evidence="13" id="KW-0238">DNA-binding</keyword>
<dbReference type="PANTHER" id="PTHR22993:SF9">
    <property type="entry name" value="FORMAMIDOPYRIMIDINE-DNA GLYCOSYLASE"/>
    <property type="match status" value="1"/>
</dbReference>
<protein>
    <recommendedName>
        <fullName evidence="7">Formamidopyrimidine-DNA glycosylase</fullName>
        <ecNumber evidence="5">3.2.2.23</ecNumber>
        <ecNumber evidence="6">4.2.99.18</ecNumber>
    </recommendedName>
    <alternativeName>
        <fullName evidence="18">DNA-(apurinic or apyrimidinic site) lyase MutM</fullName>
    </alternativeName>
</protein>
<comment type="catalytic activity">
    <reaction evidence="19">
        <text>2'-deoxyribonucleotide-(2'-deoxyribose 5'-phosphate)-2'-deoxyribonucleotide-DNA = a 3'-end 2'-deoxyribonucleotide-(2,3-dehydro-2,3-deoxyribose 5'-phosphate)-DNA + a 5'-end 5'-phospho-2'-deoxyribonucleoside-DNA + H(+)</text>
        <dbReference type="Rhea" id="RHEA:66592"/>
        <dbReference type="Rhea" id="RHEA-COMP:13180"/>
        <dbReference type="Rhea" id="RHEA-COMP:16897"/>
        <dbReference type="Rhea" id="RHEA-COMP:17067"/>
        <dbReference type="ChEBI" id="CHEBI:15378"/>
        <dbReference type="ChEBI" id="CHEBI:136412"/>
        <dbReference type="ChEBI" id="CHEBI:157695"/>
        <dbReference type="ChEBI" id="CHEBI:167181"/>
        <dbReference type="EC" id="4.2.99.18"/>
    </reaction>
</comment>
<keyword evidence="17 23" id="KW-0326">Glycosidase</keyword>
<keyword evidence="10 20" id="KW-0863">Zinc-finger</keyword>
<dbReference type="InterPro" id="IPR000214">
    <property type="entry name" value="Znf_DNA_glyclase/AP_lyase"/>
</dbReference>
<evidence type="ECO:0000256" key="13">
    <source>
        <dbReference type="ARBA" id="ARBA00023125"/>
    </source>
</evidence>
<dbReference type="RefSeq" id="WP_338364843.1">
    <property type="nucleotide sequence ID" value="NZ_CAWVOK010000033.1"/>
</dbReference>
<evidence type="ECO:0000256" key="20">
    <source>
        <dbReference type="PROSITE-ProRule" id="PRU00391"/>
    </source>
</evidence>
<dbReference type="EC" id="3.2.2.23" evidence="5"/>
<dbReference type="SMART" id="SM01232">
    <property type="entry name" value="H2TH"/>
    <property type="match status" value="1"/>
</dbReference>
<keyword evidence="9" id="KW-0227">DNA damage</keyword>
<reference evidence="23 24" key="1">
    <citation type="submission" date="2024-01" db="EMBL/GenBank/DDBJ databases">
        <authorList>
            <person name="Kunselman E."/>
        </authorList>
    </citation>
    <scope>NUCLEOTIDE SEQUENCE [LARGE SCALE GENOMIC DNA]</scope>
    <source>
        <strain evidence="23">2 abalone samples</strain>
    </source>
</reference>
<dbReference type="SUPFAM" id="SSF81624">
    <property type="entry name" value="N-terminal domain of MutM-like DNA repair proteins"/>
    <property type="match status" value="1"/>
</dbReference>
<evidence type="ECO:0000313" key="24">
    <source>
        <dbReference type="Proteomes" id="UP001314181"/>
    </source>
</evidence>
<evidence type="ECO:0000256" key="11">
    <source>
        <dbReference type="ARBA" id="ARBA00022801"/>
    </source>
</evidence>
<comment type="catalytic activity">
    <reaction evidence="1">
        <text>Hydrolysis of DNA containing ring-opened 7-methylguanine residues, releasing 2,6-diamino-4-hydroxy-5-(N-methyl)formamidopyrimidine.</text>
        <dbReference type="EC" id="3.2.2.23"/>
    </reaction>
</comment>
<dbReference type="SUPFAM" id="SSF57716">
    <property type="entry name" value="Glucocorticoid receptor-like (DNA-binding domain)"/>
    <property type="match status" value="1"/>
</dbReference>
<evidence type="ECO:0000256" key="17">
    <source>
        <dbReference type="ARBA" id="ARBA00023295"/>
    </source>
</evidence>
<proteinExistence type="inferred from homology"/>
<evidence type="ECO:0000256" key="4">
    <source>
        <dbReference type="ARBA" id="ARBA00011245"/>
    </source>
</evidence>
<dbReference type="PROSITE" id="PS01242">
    <property type="entry name" value="ZF_FPG_1"/>
    <property type="match status" value="1"/>
</dbReference>
<keyword evidence="24" id="KW-1185">Reference proteome</keyword>
<dbReference type="GO" id="GO:0008534">
    <property type="term" value="F:oxidized purine nucleobase lesion DNA N-glycosylase activity"/>
    <property type="evidence" value="ECO:0007669"/>
    <property type="project" value="UniProtKB-EC"/>
</dbReference>
<dbReference type="InterPro" id="IPR020629">
    <property type="entry name" value="FPG_Glyclase"/>
</dbReference>
<evidence type="ECO:0000256" key="14">
    <source>
        <dbReference type="ARBA" id="ARBA00023204"/>
    </source>
</evidence>
<dbReference type="Proteomes" id="UP001314181">
    <property type="component" value="Unassembled WGS sequence"/>
</dbReference>
<evidence type="ECO:0000256" key="10">
    <source>
        <dbReference type="ARBA" id="ARBA00022771"/>
    </source>
</evidence>
<evidence type="ECO:0000259" key="22">
    <source>
        <dbReference type="PROSITE" id="PS51068"/>
    </source>
</evidence>
<evidence type="ECO:0000256" key="1">
    <source>
        <dbReference type="ARBA" id="ARBA00001668"/>
    </source>
</evidence>
<evidence type="ECO:0000313" key="23">
    <source>
        <dbReference type="EMBL" id="CAK8163539.1"/>
    </source>
</evidence>
<evidence type="ECO:0000256" key="15">
    <source>
        <dbReference type="ARBA" id="ARBA00023239"/>
    </source>
</evidence>
<dbReference type="EC" id="4.2.99.18" evidence="6"/>
<evidence type="ECO:0000256" key="5">
    <source>
        <dbReference type="ARBA" id="ARBA00012024"/>
    </source>
</evidence>
<dbReference type="NCBIfam" id="NF002211">
    <property type="entry name" value="PRK01103.1"/>
    <property type="match status" value="1"/>
</dbReference>
<dbReference type="Pfam" id="PF01149">
    <property type="entry name" value="Fapy_DNA_glyco"/>
    <property type="match status" value="1"/>
</dbReference>
<dbReference type="Pfam" id="PF06831">
    <property type="entry name" value="H2TH"/>
    <property type="match status" value="1"/>
</dbReference>
<evidence type="ECO:0000256" key="9">
    <source>
        <dbReference type="ARBA" id="ARBA00022763"/>
    </source>
</evidence>
<evidence type="ECO:0000256" key="8">
    <source>
        <dbReference type="ARBA" id="ARBA00022723"/>
    </source>
</evidence>
<evidence type="ECO:0000256" key="2">
    <source>
        <dbReference type="ARBA" id="ARBA00001947"/>
    </source>
</evidence>
<feature type="domain" description="Formamidopyrimidine-DNA glycosylase catalytic" evidence="22">
    <location>
        <begin position="2"/>
        <end position="111"/>
    </location>
</feature>
<keyword evidence="15 23" id="KW-0456">Lyase</keyword>
<comment type="similarity">
    <text evidence="3">Belongs to the FPG family.</text>
</comment>
<accession>A0ABP0EVD6</accession>
<evidence type="ECO:0000256" key="3">
    <source>
        <dbReference type="ARBA" id="ARBA00009409"/>
    </source>
</evidence>
<dbReference type="InterPro" id="IPR015887">
    <property type="entry name" value="DNA_glyclase_Znf_dom_DNA_BS"/>
</dbReference>
<dbReference type="SMART" id="SM00898">
    <property type="entry name" value="Fapy_DNA_glyco"/>
    <property type="match status" value="1"/>
</dbReference>
<dbReference type="Gene3D" id="3.20.190.10">
    <property type="entry name" value="MutM-like, N-terminal"/>
    <property type="match status" value="1"/>
</dbReference>
<dbReference type="InterPro" id="IPR010979">
    <property type="entry name" value="Ribosomal_uS13-like_H2TH"/>
</dbReference>
<dbReference type="PROSITE" id="PS51068">
    <property type="entry name" value="FPG_CAT"/>
    <property type="match status" value="1"/>
</dbReference>
<evidence type="ECO:0000256" key="18">
    <source>
        <dbReference type="ARBA" id="ARBA00030638"/>
    </source>
</evidence>
<evidence type="ECO:0000256" key="19">
    <source>
        <dbReference type="ARBA" id="ARBA00044632"/>
    </source>
</evidence>
<dbReference type="Gene3D" id="1.10.8.50">
    <property type="match status" value="1"/>
</dbReference>
<comment type="caution">
    <text evidence="23">The sequence shown here is derived from an EMBL/GenBank/DDBJ whole genome shotgun (WGS) entry which is preliminary data.</text>
</comment>
<evidence type="ECO:0000259" key="21">
    <source>
        <dbReference type="PROSITE" id="PS51066"/>
    </source>
</evidence>
<dbReference type="PROSITE" id="PS51066">
    <property type="entry name" value="ZF_FPG_2"/>
    <property type="match status" value="1"/>
</dbReference>
<evidence type="ECO:0000256" key="6">
    <source>
        <dbReference type="ARBA" id="ARBA00012720"/>
    </source>
</evidence>
<dbReference type="NCBIfam" id="TIGR00577">
    <property type="entry name" value="fpg"/>
    <property type="match status" value="1"/>
</dbReference>
<feature type="domain" description="FPG-type" evidence="21">
    <location>
        <begin position="236"/>
        <end position="270"/>
    </location>
</feature>
<sequence>MPELPEVESTRIALENIVINNIITMTKVLNYSLKIPIPSNIDTILVNKKIISINRIAKYLLINLNNGYSLISHLGMSGSWRVREKTKKHDHFLLKLDSNLLLAYNDPRRFGIITTVCTKNVKEHSLLKNIGYDPFDLALSPSILYQLTQQAKSSIKTFLMDGTKINGIGNIYASEILFMAKIHPTKQANYILPTEAENMLIAIKKILKQAINNGGTSIQSYISPNEKRGTFQSKLKVYNRANKNCYICNMQIKQIKQNNRSTFYCENCQQ</sequence>
<keyword evidence="12" id="KW-0862">Zinc</keyword>
<evidence type="ECO:0000256" key="16">
    <source>
        <dbReference type="ARBA" id="ARBA00023268"/>
    </source>
</evidence>
<organism evidence="23 24">
    <name type="scientific">Candidatus Xenohaliotis californiensis</name>
    <dbReference type="NCBI Taxonomy" id="84677"/>
    <lineage>
        <taxon>Bacteria</taxon>
        <taxon>Pseudomonadati</taxon>
        <taxon>Pseudomonadota</taxon>
        <taxon>Alphaproteobacteria</taxon>
        <taxon>Rickettsiales</taxon>
        <taxon>Anaplasmataceae</taxon>
        <taxon>Candidatus Xenohaliotis</taxon>
    </lineage>
</organism>
<evidence type="ECO:0000256" key="7">
    <source>
        <dbReference type="ARBA" id="ARBA00016240"/>
    </source>
</evidence>